<feature type="region of interest" description="Disordered" evidence="1">
    <location>
        <begin position="31"/>
        <end position="50"/>
    </location>
</feature>
<organism evidence="3 4">
    <name type="scientific">Geodermatophilus pulveris</name>
    <dbReference type="NCBI Taxonomy" id="1564159"/>
    <lineage>
        <taxon>Bacteria</taxon>
        <taxon>Bacillati</taxon>
        <taxon>Actinomycetota</taxon>
        <taxon>Actinomycetes</taxon>
        <taxon>Geodermatophilales</taxon>
        <taxon>Geodermatophilaceae</taxon>
        <taxon>Geodermatophilus</taxon>
    </lineage>
</organism>
<evidence type="ECO:0000313" key="4">
    <source>
        <dbReference type="Proteomes" id="UP000198373"/>
    </source>
</evidence>
<dbReference type="AlphaFoldDB" id="A0A239F4K2"/>
<protein>
    <submittedName>
        <fullName evidence="3">Uncharacterized protein</fullName>
    </submittedName>
</protein>
<dbReference type="Proteomes" id="UP000198373">
    <property type="component" value="Unassembled WGS sequence"/>
</dbReference>
<feature type="compositionally biased region" description="Gly residues" evidence="1">
    <location>
        <begin position="34"/>
        <end position="47"/>
    </location>
</feature>
<feature type="chain" id="PRO_5038903392" evidence="2">
    <location>
        <begin position="32"/>
        <end position="515"/>
    </location>
</feature>
<sequence length="515" mass="54656">MGTTRRQRRWAAATATTAVALALTTTGVATAGPPGAGAGPGAPGAGYPGHQPPQLQPAVPAVPASDIDWEVADPAFDHDPATGERGEPFTPLLDEQGAPRTRVLTGVDSGAAYRIEVPLAGWNGEVVFWEHGYRGTGPVLYVSDPAGDLRETYVDAGYAWAASSYSANRYDVPAGAVSTERLARLFDDLVAPASRRYLQGVSMGGHVIGELLERQQVPWSGAAPMCGVMGDVEQFDIRLDYNLVAQALAEVDGFPIPEDYVDAVIPLIKERLGLPDEPVGDNPPLTERGEVLRDVVIDLTGGPRPGDEAAFTYWEGLDFQLARFADDPTGSLSGVTPGWLAENVGTRYPTSYTFPDGTTLNEAVERVAAAPGARRTGPDAYVPDLTAAFEVPVLSVHTLGDLFVPFEHQQVYAAEAADLGTGDLLVQRTVRSAGHCEFTPEEYATTFTDLVRWVESREAGSAELRPAGEDVLSPSAVADPAFGCRFTTPVETVPEEEIGTRRLYDPCPAGTAPPA</sequence>
<evidence type="ECO:0000256" key="1">
    <source>
        <dbReference type="SAM" id="MobiDB-lite"/>
    </source>
</evidence>
<evidence type="ECO:0000313" key="3">
    <source>
        <dbReference type="EMBL" id="SNS51767.1"/>
    </source>
</evidence>
<keyword evidence="4" id="KW-1185">Reference proteome</keyword>
<gene>
    <name evidence="3" type="ORF">SAMN06893096_104464</name>
</gene>
<dbReference type="Gene3D" id="3.40.50.1820">
    <property type="entry name" value="alpha/beta hydrolase"/>
    <property type="match status" value="1"/>
</dbReference>
<feature type="signal peptide" evidence="2">
    <location>
        <begin position="1"/>
        <end position="31"/>
    </location>
</feature>
<accession>A0A239F4K2</accession>
<dbReference type="RefSeq" id="WP_179224418.1">
    <property type="nucleotide sequence ID" value="NZ_FZOO01000004.1"/>
</dbReference>
<reference evidence="4" key="1">
    <citation type="submission" date="2017-06" db="EMBL/GenBank/DDBJ databases">
        <authorList>
            <person name="Varghese N."/>
            <person name="Submissions S."/>
        </authorList>
    </citation>
    <scope>NUCLEOTIDE SEQUENCE [LARGE SCALE GENOMIC DNA]</scope>
    <source>
        <strain evidence="4">DSM 46839</strain>
    </source>
</reference>
<keyword evidence="2" id="KW-0732">Signal</keyword>
<evidence type="ECO:0000256" key="2">
    <source>
        <dbReference type="SAM" id="SignalP"/>
    </source>
</evidence>
<dbReference type="SUPFAM" id="SSF53474">
    <property type="entry name" value="alpha/beta-Hydrolases"/>
    <property type="match status" value="1"/>
</dbReference>
<name>A0A239F4K2_9ACTN</name>
<dbReference type="EMBL" id="FZOO01000004">
    <property type="protein sequence ID" value="SNS51767.1"/>
    <property type="molecule type" value="Genomic_DNA"/>
</dbReference>
<dbReference type="InterPro" id="IPR029058">
    <property type="entry name" value="AB_hydrolase_fold"/>
</dbReference>
<proteinExistence type="predicted"/>